<dbReference type="SUPFAM" id="SSF51182">
    <property type="entry name" value="RmlC-like cupins"/>
    <property type="match status" value="1"/>
</dbReference>
<organism evidence="2 3">
    <name type="scientific">Neobacillus kokaensis</name>
    <dbReference type="NCBI Taxonomy" id="2759023"/>
    <lineage>
        <taxon>Bacteria</taxon>
        <taxon>Bacillati</taxon>
        <taxon>Bacillota</taxon>
        <taxon>Bacilli</taxon>
        <taxon>Bacillales</taxon>
        <taxon>Bacillaceae</taxon>
        <taxon>Neobacillus</taxon>
    </lineage>
</organism>
<accession>A0ABQ3MYS2</accession>
<dbReference type="CDD" id="cd06121">
    <property type="entry name" value="cupin_YML079wp"/>
    <property type="match status" value="1"/>
</dbReference>
<reference evidence="2 3" key="1">
    <citation type="journal article" date="2022" name="Int. J. Syst. Evol. Microbiol.">
        <title>Neobacillus kokaensis sp. nov., isolated from soil.</title>
        <authorList>
            <person name="Yuki K."/>
            <person name="Matsubara H."/>
            <person name="Yamaguchi S."/>
        </authorList>
    </citation>
    <scope>NUCLEOTIDE SEQUENCE [LARGE SCALE GENOMIC DNA]</scope>
    <source>
        <strain evidence="2 3">LOB 377</strain>
    </source>
</reference>
<dbReference type="PANTHER" id="PTHR33387">
    <property type="entry name" value="RMLC-LIKE JELLY ROLL FOLD PROTEIN"/>
    <property type="match status" value="1"/>
</dbReference>
<comment type="caution">
    <text evidence="2">The sequence shown here is derived from an EMBL/GenBank/DDBJ whole genome shotgun (WGS) entry which is preliminary data.</text>
</comment>
<dbReference type="Pfam" id="PF06172">
    <property type="entry name" value="Cupin_5"/>
    <property type="match status" value="1"/>
</dbReference>
<evidence type="ECO:0000313" key="3">
    <source>
        <dbReference type="Proteomes" id="UP000637074"/>
    </source>
</evidence>
<feature type="domain" description="DUF985" evidence="1">
    <location>
        <begin position="14"/>
        <end position="153"/>
    </location>
</feature>
<dbReference type="Gene3D" id="2.60.120.10">
    <property type="entry name" value="Jelly Rolls"/>
    <property type="match status" value="1"/>
</dbReference>
<sequence length="180" mass="20798">MKGFFILKISELEYWTTKLGLTPHPEGGYYKRTFESGEKVSSKELSVNYAGQRKLYTSIYFLLTSKDISHFHRLKSDELWYYHGGCSLTVHVIHENGEYEEIELGMDLEKGEVPQALVPKNSIFGSSVKEEGTCSLVGCMVSPGFDFQDFELFTQDELLEKYPQHREIILKMAYKEIPKF</sequence>
<name>A0ABQ3MYS2_9BACI</name>
<dbReference type="Proteomes" id="UP000637074">
    <property type="component" value="Unassembled WGS sequence"/>
</dbReference>
<dbReference type="InterPro" id="IPR014710">
    <property type="entry name" value="RmlC-like_jellyroll"/>
</dbReference>
<dbReference type="InterPro" id="IPR009327">
    <property type="entry name" value="Cupin_DUF985"/>
</dbReference>
<proteinExistence type="predicted"/>
<evidence type="ECO:0000313" key="2">
    <source>
        <dbReference type="EMBL" id="GHH96898.1"/>
    </source>
</evidence>
<evidence type="ECO:0000259" key="1">
    <source>
        <dbReference type="Pfam" id="PF06172"/>
    </source>
</evidence>
<dbReference type="EMBL" id="BNDS01000001">
    <property type="protein sequence ID" value="GHH96898.1"/>
    <property type="molecule type" value="Genomic_DNA"/>
</dbReference>
<dbReference type="PANTHER" id="PTHR33387:SF3">
    <property type="entry name" value="DUF985 DOMAIN-CONTAINING PROTEIN"/>
    <property type="match status" value="1"/>
</dbReference>
<dbReference type="InterPro" id="IPR039935">
    <property type="entry name" value="YML079W-like"/>
</dbReference>
<protein>
    <submittedName>
        <fullName evidence="2">Cupin</fullName>
    </submittedName>
</protein>
<keyword evidence="3" id="KW-1185">Reference proteome</keyword>
<gene>
    <name evidence="2" type="ORF">AM1BK_04410</name>
</gene>
<dbReference type="InterPro" id="IPR011051">
    <property type="entry name" value="RmlC_Cupin_sf"/>
</dbReference>